<reference evidence="1" key="1">
    <citation type="submission" date="2017-11" db="EMBL/GenBank/DDBJ databases">
        <title>Three new genomes from thermophilic consortium.</title>
        <authorList>
            <person name="Quaggio R."/>
            <person name="Amgarten D."/>
            <person name="Setubal J.C."/>
        </authorList>
    </citation>
    <scope>NUCLEOTIDE SEQUENCE</scope>
    <source>
        <strain evidence="1">ZCTH01-B2</strain>
    </source>
</reference>
<protein>
    <submittedName>
        <fullName evidence="1">Uncharacterized protein</fullName>
    </submittedName>
</protein>
<sequence length="215" mass="23875">MQNAEVRELVQRSLERYAGDERVLDAFWQWASNPTPPSAGYALEENAGFIATNLMLRYGEPAVDLVMSVNEECRRLAGRASIQELQRTIVTVLNGPVGEQLRQGIVRRLSQPTVARRALTAWLVNRARWRRMPGREPVVAGEFDWSLGADLEGSGADCQSAVLRALYGPEVAQVDLAREAMAVGVVNRLFYRNVAGRMEAKLRPGPRLPVSALVY</sequence>
<proteinExistence type="predicted"/>
<evidence type="ECO:0000313" key="1">
    <source>
        <dbReference type="EMBL" id="MBY6275717.1"/>
    </source>
</evidence>
<evidence type="ECO:0000313" key="2">
    <source>
        <dbReference type="Proteomes" id="UP000732377"/>
    </source>
</evidence>
<dbReference type="RefSeq" id="WP_011196604.1">
    <property type="nucleotide sequence ID" value="NZ_JACSIR010000037.1"/>
</dbReference>
<name>A0A953HZU1_SYMTR</name>
<accession>A0A953HZU1</accession>
<dbReference type="AlphaFoldDB" id="A0A953HZU1"/>
<dbReference type="EMBL" id="PIUK01000037">
    <property type="protein sequence ID" value="MBY6275717.1"/>
    <property type="molecule type" value="Genomic_DNA"/>
</dbReference>
<gene>
    <name evidence="1" type="ORF">CWE10_05745</name>
</gene>
<comment type="caution">
    <text evidence="1">The sequence shown here is derived from an EMBL/GenBank/DDBJ whole genome shotgun (WGS) entry which is preliminary data.</text>
</comment>
<organism evidence="1 2">
    <name type="scientific">Symbiobacterium thermophilum</name>
    <dbReference type="NCBI Taxonomy" id="2734"/>
    <lineage>
        <taxon>Bacteria</taxon>
        <taxon>Bacillati</taxon>
        <taxon>Bacillota</taxon>
        <taxon>Clostridia</taxon>
        <taxon>Eubacteriales</taxon>
        <taxon>Symbiobacteriaceae</taxon>
        <taxon>Symbiobacterium</taxon>
    </lineage>
</organism>
<dbReference type="Proteomes" id="UP000732377">
    <property type="component" value="Unassembled WGS sequence"/>
</dbReference>